<dbReference type="EMBL" id="JANJQO010000917">
    <property type="protein sequence ID" value="KAJ2973803.1"/>
    <property type="molecule type" value="Genomic_DNA"/>
</dbReference>
<keyword evidence="2" id="KW-1185">Reference proteome</keyword>
<gene>
    <name evidence="1" type="ORF">NQ176_g6401</name>
</gene>
<reference evidence="1" key="1">
    <citation type="submission" date="2022-08" db="EMBL/GenBank/DDBJ databases">
        <title>Genome Sequence of Lecanicillium fungicola.</title>
        <authorList>
            <person name="Buettner E."/>
        </authorList>
    </citation>
    <scope>NUCLEOTIDE SEQUENCE</scope>
    <source>
        <strain evidence="1">Babe33</strain>
    </source>
</reference>
<evidence type="ECO:0000313" key="2">
    <source>
        <dbReference type="Proteomes" id="UP001143910"/>
    </source>
</evidence>
<protein>
    <submittedName>
        <fullName evidence="1">Uncharacterized protein</fullName>
    </submittedName>
</protein>
<dbReference type="Proteomes" id="UP001143910">
    <property type="component" value="Unassembled WGS sequence"/>
</dbReference>
<sequence>MTATLAKIMSSAEKSETARGLLSSISNRIGVRQSSATSPQPGNMPAGSRARYERIFNEHTQGKPYLTGIEAAVVFLESRLHKSVLSSIWEQADTSRDGRFSSDEFCHAMWLIDLERGISPTSAQHQQYSTSYASASAYQDVGGSSSYLPAYPLPPPSHQQQQQAYYFPHGVSQPPGPPQLPHATMPYQPPVYQGEYASQPFQLPKKLEMLEPCICQGCDVGLVSGDVVYRCTECKGGVSTFCSPCHGRGKRCYHEVAASMLQAGEKLKNEDKDGDFGFGLKCDSCKTKLTEGMLCWHCRRCFDPNFCQDCWKKPGKRCKHASQGKVQLRRVGKSTVTTEAILDGLEKVSDVVF</sequence>
<name>A0ACC1N5S7_9HYPO</name>
<organism evidence="1 2">
    <name type="scientific">Zarea fungicola</name>
    <dbReference type="NCBI Taxonomy" id="93591"/>
    <lineage>
        <taxon>Eukaryota</taxon>
        <taxon>Fungi</taxon>
        <taxon>Dikarya</taxon>
        <taxon>Ascomycota</taxon>
        <taxon>Pezizomycotina</taxon>
        <taxon>Sordariomycetes</taxon>
        <taxon>Hypocreomycetidae</taxon>
        <taxon>Hypocreales</taxon>
        <taxon>Cordycipitaceae</taxon>
        <taxon>Zarea</taxon>
    </lineage>
</organism>
<evidence type="ECO:0000313" key="1">
    <source>
        <dbReference type="EMBL" id="KAJ2973803.1"/>
    </source>
</evidence>
<accession>A0ACC1N5S7</accession>
<comment type="caution">
    <text evidence="1">The sequence shown here is derived from an EMBL/GenBank/DDBJ whole genome shotgun (WGS) entry which is preliminary data.</text>
</comment>
<proteinExistence type="predicted"/>